<proteinExistence type="predicted"/>
<keyword evidence="6" id="KW-0472">Membrane</keyword>
<feature type="transmembrane region" description="Helical" evidence="6">
    <location>
        <begin position="28"/>
        <end position="47"/>
    </location>
</feature>
<keyword evidence="6" id="KW-1133">Transmembrane helix</keyword>
<evidence type="ECO:0000256" key="5">
    <source>
        <dbReference type="SAM" id="MobiDB-lite"/>
    </source>
</evidence>
<evidence type="ECO:0000313" key="9">
    <source>
        <dbReference type="Ensembl" id="ENSMCSP00000001903.1"/>
    </source>
</evidence>
<evidence type="ECO:0000259" key="8">
    <source>
        <dbReference type="PROSITE" id="PS51805"/>
    </source>
</evidence>
<dbReference type="SMART" id="SM00249">
    <property type="entry name" value="PHD"/>
    <property type="match status" value="1"/>
</dbReference>
<evidence type="ECO:0000256" key="6">
    <source>
        <dbReference type="SAM" id="Phobius"/>
    </source>
</evidence>
<dbReference type="InterPro" id="IPR050701">
    <property type="entry name" value="Histone_Mod_Regulator"/>
</dbReference>
<dbReference type="Gene3D" id="3.30.40.10">
    <property type="entry name" value="Zinc/RING finger domain, C3HC4 (zinc finger)"/>
    <property type="match status" value="1"/>
</dbReference>
<protein>
    <recommendedName>
        <fullName evidence="11">MLLT6, PHD finger containing</fullName>
    </recommendedName>
</protein>
<dbReference type="Proteomes" id="UP000694560">
    <property type="component" value="Unplaced"/>
</dbReference>
<organism evidence="9 10">
    <name type="scientific">Malurus cyaneus samueli</name>
    <dbReference type="NCBI Taxonomy" id="2593467"/>
    <lineage>
        <taxon>Eukaryota</taxon>
        <taxon>Metazoa</taxon>
        <taxon>Chordata</taxon>
        <taxon>Craniata</taxon>
        <taxon>Vertebrata</taxon>
        <taxon>Euteleostomi</taxon>
        <taxon>Archelosauria</taxon>
        <taxon>Archosauria</taxon>
        <taxon>Dinosauria</taxon>
        <taxon>Saurischia</taxon>
        <taxon>Theropoda</taxon>
        <taxon>Coelurosauria</taxon>
        <taxon>Aves</taxon>
        <taxon>Neognathae</taxon>
        <taxon>Neoaves</taxon>
        <taxon>Telluraves</taxon>
        <taxon>Australaves</taxon>
        <taxon>Passeriformes</taxon>
        <taxon>Meliphagoidea</taxon>
        <taxon>Maluridae</taxon>
        <taxon>Malurus</taxon>
    </lineage>
</organism>
<dbReference type="GO" id="GO:0005634">
    <property type="term" value="C:nucleus"/>
    <property type="evidence" value="ECO:0007669"/>
    <property type="project" value="TreeGrafter"/>
</dbReference>
<feature type="domain" description="PHD-type" evidence="8">
    <location>
        <begin position="124"/>
        <end position="239"/>
    </location>
</feature>
<dbReference type="GO" id="GO:0042393">
    <property type="term" value="F:histone binding"/>
    <property type="evidence" value="ECO:0007669"/>
    <property type="project" value="TreeGrafter"/>
</dbReference>
<evidence type="ECO:0000256" key="3">
    <source>
        <dbReference type="ARBA" id="ARBA00022833"/>
    </source>
</evidence>
<dbReference type="GO" id="GO:0008270">
    <property type="term" value="F:zinc ion binding"/>
    <property type="evidence" value="ECO:0007669"/>
    <property type="project" value="UniProtKB-KW"/>
</dbReference>
<keyword evidence="6" id="KW-0812">Transmembrane</keyword>
<reference evidence="9" key="2">
    <citation type="submission" date="2025-09" db="UniProtKB">
        <authorList>
            <consortium name="Ensembl"/>
        </authorList>
    </citation>
    <scope>IDENTIFICATION</scope>
</reference>
<evidence type="ECO:0000256" key="4">
    <source>
        <dbReference type="PROSITE-ProRule" id="PRU00146"/>
    </source>
</evidence>
<feature type="transmembrane region" description="Helical" evidence="6">
    <location>
        <begin position="59"/>
        <end position="78"/>
    </location>
</feature>
<dbReference type="InterPro" id="IPR013083">
    <property type="entry name" value="Znf_RING/FYVE/PHD"/>
</dbReference>
<dbReference type="PANTHER" id="PTHR13793:SF90">
    <property type="entry name" value="PROTEIN AF-17"/>
    <property type="match status" value="1"/>
</dbReference>
<dbReference type="FunFam" id="3.30.40.10:FF:000042">
    <property type="entry name" value="protein AF-10 isoform X1"/>
    <property type="match status" value="1"/>
</dbReference>
<feature type="compositionally biased region" description="Low complexity" evidence="5">
    <location>
        <begin position="330"/>
        <end position="348"/>
    </location>
</feature>
<evidence type="ECO:0008006" key="11">
    <source>
        <dbReference type="Google" id="ProtNLM"/>
    </source>
</evidence>
<dbReference type="PROSITE" id="PS51805">
    <property type="entry name" value="EPHD"/>
    <property type="match status" value="1"/>
</dbReference>
<feature type="compositionally biased region" description="Polar residues" evidence="5">
    <location>
        <begin position="355"/>
        <end position="366"/>
    </location>
</feature>
<keyword evidence="1" id="KW-0479">Metal-binding</keyword>
<reference evidence="9" key="1">
    <citation type="submission" date="2025-08" db="UniProtKB">
        <authorList>
            <consortium name="Ensembl"/>
        </authorList>
    </citation>
    <scope>IDENTIFICATION</scope>
</reference>
<keyword evidence="2 4" id="KW-0863">Zinc-finger</keyword>
<evidence type="ECO:0000313" key="10">
    <source>
        <dbReference type="Proteomes" id="UP000694560"/>
    </source>
</evidence>
<feature type="domain" description="PHD-type" evidence="7">
    <location>
        <begin position="175"/>
        <end position="238"/>
    </location>
</feature>
<feature type="region of interest" description="Disordered" evidence="5">
    <location>
        <begin position="311"/>
        <end position="371"/>
    </location>
</feature>
<sequence length="439" mass="48743">MDPCLPGSSCFPLFPVFSLCFPSFFFPRFFFSWFLFFVFHGFFFPGFPVFSPVFSPRVFPVFLLFPLVSLLFFLAQAFPCSFSRLWESLPAPPPGASRACYGIVQVPTGPWFCRKCESQERAARVRCELCPHKDGALKRTDNGGWAHVVCALYIPEVQFANVLTMEPIVLQYVPHDHCYICEEQGRESKAASGACMACNRHGCRQAFHVTCAQMAGLLCEEEVLEVDNVKYCGYCKYHFNKMVRARGMFGGGGGGGGGEEEEGWVVRMGGEGSSGCKSSPAFPPSLPLPAALPSSGNSDIPVLPGLFGFFPQSRKDKERPKQKHKKRPESPSSLPRPLWLRPLTRYRPMGWAGKSTPNGENGQKSLGTGKRGRKICLENREKGQENVTQSQPSLEVLGLETLSLIPVLFPAVPWDEPNPRELNPGVPSSRRCHKVTFLP</sequence>
<dbReference type="InterPro" id="IPR034732">
    <property type="entry name" value="EPHD"/>
</dbReference>
<accession>A0A8C5X0P3</accession>
<dbReference type="InterPro" id="IPR019787">
    <property type="entry name" value="Znf_PHD-finger"/>
</dbReference>
<evidence type="ECO:0000259" key="7">
    <source>
        <dbReference type="PROSITE" id="PS50016"/>
    </source>
</evidence>
<dbReference type="AlphaFoldDB" id="A0A8C5X0P3"/>
<keyword evidence="3" id="KW-0862">Zinc</keyword>
<dbReference type="Pfam" id="PF13832">
    <property type="entry name" value="zf-HC5HC2H_2"/>
    <property type="match status" value="1"/>
</dbReference>
<evidence type="ECO:0000256" key="1">
    <source>
        <dbReference type="ARBA" id="ARBA00022723"/>
    </source>
</evidence>
<evidence type="ECO:0000256" key="2">
    <source>
        <dbReference type="ARBA" id="ARBA00022771"/>
    </source>
</evidence>
<dbReference type="GO" id="GO:0006357">
    <property type="term" value="P:regulation of transcription by RNA polymerase II"/>
    <property type="evidence" value="ECO:0007669"/>
    <property type="project" value="TreeGrafter"/>
</dbReference>
<dbReference type="PANTHER" id="PTHR13793">
    <property type="entry name" value="PHD FINGER PROTEINS"/>
    <property type="match status" value="1"/>
</dbReference>
<dbReference type="GO" id="GO:0031491">
    <property type="term" value="F:nucleosome binding"/>
    <property type="evidence" value="ECO:0007669"/>
    <property type="project" value="TreeGrafter"/>
</dbReference>
<dbReference type="Ensembl" id="ENSMCST00000001944.1">
    <property type="protein sequence ID" value="ENSMCSP00000001903.1"/>
    <property type="gene ID" value="ENSMCSG00000001411.1"/>
</dbReference>
<name>A0A8C5X0P3_9PASS</name>
<dbReference type="PROSITE" id="PS50016">
    <property type="entry name" value="ZF_PHD_2"/>
    <property type="match status" value="1"/>
</dbReference>
<keyword evidence="10" id="KW-1185">Reference proteome</keyword>
<dbReference type="OrthoDB" id="20839at2759"/>
<dbReference type="InterPro" id="IPR001965">
    <property type="entry name" value="Znf_PHD"/>
</dbReference>